<dbReference type="AlphaFoldDB" id="A0A7L7L7C8"/>
<evidence type="ECO:0000313" key="3">
    <source>
        <dbReference type="EMBL" id="QMU28710.1"/>
    </source>
</evidence>
<proteinExistence type="predicted"/>
<feature type="transmembrane region" description="Helical" evidence="2">
    <location>
        <begin position="44"/>
        <end position="65"/>
    </location>
</feature>
<name>A0A7L7L7C8_9BACT</name>
<sequence length="281" mass="31502">MKEEEVDQYFKNKFGQFAPEPSADAWARLQSKMEPVQQKRPTMWVYYAAASVSLILLSGALLFWFRTNSSLPVNGDLANLKPATTQPTPLIMKEPILADINTQAPALPETVEPVTQEKVKETTNNASTSTTTSKPIKKGKKIRPGILVATHHLKNQEKTYSKDDWKTVPENSPVTTVVAQNVPNLPTVAEERIMEVIIKKAPEAEVAYTDNSNAKEYSHTQEIIKENISKKGRLVKNIFKQARNLKNGEKVELSALGLNANYRIDVESKLLKQKYSKVINL</sequence>
<evidence type="ECO:0000256" key="2">
    <source>
        <dbReference type="SAM" id="Phobius"/>
    </source>
</evidence>
<gene>
    <name evidence="3" type="ORF">HUW48_11980</name>
</gene>
<reference evidence="3 4" key="1">
    <citation type="submission" date="2020-08" db="EMBL/GenBank/DDBJ databases">
        <title>Adhaeribacter dokdonensis sp. nov., isolated from the rhizosphere of Elymus tsukushiensis, a plant native to the Dokdo Islands, Republic of Korea.</title>
        <authorList>
            <person name="Ghim S.Y."/>
        </authorList>
    </citation>
    <scope>NUCLEOTIDE SEQUENCE [LARGE SCALE GENOMIC DNA]</scope>
    <source>
        <strain evidence="3 4">KUDC8001</strain>
    </source>
</reference>
<evidence type="ECO:0000256" key="1">
    <source>
        <dbReference type="SAM" id="MobiDB-lite"/>
    </source>
</evidence>
<protein>
    <submittedName>
        <fullName evidence="3">Uncharacterized protein</fullName>
    </submittedName>
</protein>
<keyword evidence="4" id="KW-1185">Reference proteome</keyword>
<evidence type="ECO:0000313" key="4">
    <source>
        <dbReference type="Proteomes" id="UP000514509"/>
    </source>
</evidence>
<dbReference type="KEGG" id="add:HUW48_11980"/>
<dbReference type="Proteomes" id="UP000514509">
    <property type="component" value="Chromosome"/>
</dbReference>
<keyword evidence="2" id="KW-0812">Transmembrane</keyword>
<keyword evidence="2" id="KW-0472">Membrane</keyword>
<feature type="region of interest" description="Disordered" evidence="1">
    <location>
        <begin position="114"/>
        <end position="137"/>
    </location>
</feature>
<accession>A0A7L7L7C8</accession>
<feature type="compositionally biased region" description="Low complexity" evidence="1">
    <location>
        <begin position="122"/>
        <end position="134"/>
    </location>
</feature>
<organism evidence="3 4">
    <name type="scientific">Adhaeribacter radiodurans</name>
    <dbReference type="NCBI Taxonomy" id="2745197"/>
    <lineage>
        <taxon>Bacteria</taxon>
        <taxon>Pseudomonadati</taxon>
        <taxon>Bacteroidota</taxon>
        <taxon>Cytophagia</taxon>
        <taxon>Cytophagales</taxon>
        <taxon>Hymenobacteraceae</taxon>
        <taxon>Adhaeribacter</taxon>
    </lineage>
</organism>
<dbReference type="RefSeq" id="WP_182415894.1">
    <property type="nucleotide sequence ID" value="NZ_CP055153.1"/>
</dbReference>
<keyword evidence="2" id="KW-1133">Transmembrane helix</keyword>
<dbReference type="EMBL" id="CP055153">
    <property type="protein sequence ID" value="QMU28710.1"/>
    <property type="molecule type" value="Genomic_DNA"/>
</dbReference>